<evidence type="ECO:0000256" key="8">
    <source>
        <dbReference type="ARBA" id="ARBA00034120"/>
    </source>
</evidence>
<comment type="caution">
    <text evidence="11">The sequence shown here is derived from an EMBL/GenBank/DDBJ whole genome shotgun (WGS) entry which is preliminary data.</text>
</comment>
<evidence type="ECO:0000256" key="3">
    <source>
        <dbReference type="ARBA" id="ARBA00022695"/>
    </source>
</evidence>
<dbReference type="GO" id="GO:0051607">
    <property type="term" value="P:defense response to virus"/>
    <property type="evidence" value="ECO:0007669"/>
    <property type="project" value="UniProtKB-KW"/>
</dbReference>
<evidence type="ECO:0000313" key="11">
    <source>
        <dbReference type="EMBL" id="NMP21577.1"/>
    </source>
</evidence>
<dbReference type="SUPFAM" id="SSF56672">
    <property type="entry name" value="DNA/RNA polymerases"/>
    <property type="match status" value="1"/>
</dbReference>
<evidence type="ECO:0000256" key="7">
    <source>
        <dbReference type="ARBA" id="ARBA00023118"/>
    </source>
</evidence>
<evidence type="ECO:0000256" key="2">
    <source>
        <dbReference type="ARBA" id="ARBA00022679"/>
    </source>
</evidence>
<reference evidence="11 12" key="1">
    <citation type="submission" date="2020-04" db="EMBL/GenBank/DDBJ databases">
        <authorList>
            <person name="Zhang R."/>
            <person name="Schippers A."/>
        </authorList>
    </citation>
    <scope>NUCLEOTIDE SEQUENCE [LARGE SCALE GENOMIC DNA]</scope>
    <source>
        <strain evidence="11 12">DSM 109850</strain>
    </source>
</reference>
<dbReference type="Proteomes" id="UP000533476">
    <property type="component" value="Unassembled WGS sequence"/>
</dbReference>
<dbReference type="InterPro" id="IPR000477">
    <property type="entry name" value="RT_dom"/>
</dbReference>
<evidence type="ECO:0000256" key="5">
    <source>
        <dbReference type="ARBA" id="ARBA00022842"/>
    </source>
</evidence>
<dbReference type="EC" id="2.7.7.49" evidence="1"/>
<dbReference type="Pfam" id="PF08388">
    <property type="entry name" value="GIIM"/>
    <property type="match status" value="1"/>
</dbReference>
<evidence type="ECO:0000313" key="12">
    <source>
        <dbReference type="Proteomes" id="UP000533476"/>
    </source>
</evidence>
<keyword evidence="4" id="KW-0479">Metal-binding</keyword>
<keyword evidence="2 11" id="KW-0808">Transferase</keyword>
<sequence>MDKPKPYAIPKWLVYQAYERVKANHGAAGVDGESLARFEEHLKDNLYKIWNRMSSGSYFPPPVKAVEIPKKTGGVRILGVPTVADRIAQMVVKLTFEPLVEPHFHPDSFGYRPGRSAHDALAQTRQRCWRYDWVLEFDIKGLFDNIPHDLLMKAVRQHTQIPWVLLYIERWLVAPLQQADGTHIPRTRGTPQGSVVSPVLANLFLHYAFDVWMDRRHADQPFERYADDAVVHCRSYAAAARLKTDLAARLAACGLELHPTKTRIVYCKDNHRRGTYPEISFDFLGYTFRPRRAKNRYGEYFTNFTPAVSRAAQKAMRQTIHDWRLHLKVGWSLTDLARMVNPIVRGWMQYYGRFYQSALYPVLRHLNRMLVRWVEWKYKKLRGHTRRAEHWLGRVAHHDPRLFVHWQHGRLPAMGRYGSRMS</sequence>
<dbReference type="PANTHER" id="PTHR34047:SF3">
    <property type="entry name" value="BLR2052 PROTEIN"/>
    <property type="match status" value="1"/>
</dbReference>
<dbReference type="InterPro" id="IPR013597">
    <property type="entry name" value="Mat_intron_G2"/>
</dbReference>
<comment type="catalytic activity">
    <reaction evidence="9">
        <text>DNA(n) + a 2'-deoxyribonucleoside 5'-triphosphate = DNA(n+1) + diphosphate</text>
        <dbReference type="Rhea" id="RHEA:22508"/>
        <dbReference type="Rhea" id="RHEA-COMP:17339"/>
        <dbReference type="Rhea" id="RHEA-COMP:17340"/>
        <dbReference type="ChEBI" id="CHEBI:33019"/>
        <dbReference type="ChEBI" id="CHEBI:61560"/>
        <dbReference type="ChEBI" id="CHEBI:173112"/>
        <dbReference type="EC" id="2.7.7.49"/>
    </reaction>
</comment>
<name>A0A7Y0L209_9FIRM</name>
<organism evidence="11 12">
    <name type="scientific">Sulfobacillus harzensis</name>
    <dbReference type="NCBI Taxonomy" id="2729629"/>
    <lineage>
        <taxon>Bacteria</taxon>
        <taxon>Bacillati</taxon>
        <taxon>Bacillota</taxon>
        <taxon>Clostridia</taxon>
        <taxon>Eubacteriales</taxon>
        <taxon>Clostridiales Family XVII. Incertae Sedis</taxon>
        <taxon>Sulfobacillus</taxon>
    </lineage>
</organism>
<evidence type="ECO:0000256" key="1">
    <source>
        <dbReference type="ARBA" id="ARBA00012493"/>
    </source>
</evidence>
<gene>
    <name evidence="11" type="primary">ltrA</name>
    <name evidence="11" type="ORF">HIJ39_04300</name>
</gene>
<dbReference type="InterPro" id="IPR051083">
    <property type="entry name" value="GrpII_Intron_Splice-Mob/Def"/>
</dbReference>
<evidence type="ECO:0000256" key="6">
    <source>
        <dbReference type="ARBA" id="ARBA00022918"/>
    </source>
</evidence>
<dbReference type="PANTHER" id="PTHR34047">
    <property type="entry name" value="NUCLEAR INTRON MATURASE 1, MITOCHONDRIAL-RELATED"/>
    <property type="match status" value="1"/>
</dbReference>
<keyword evidence="7" id="KW-0051">Antiviral defense</keyword>
<dbReference type="Pfam" id="PF00078">
    <property type="entry name" value="RVT_1"/>
    <property type="match status" value="1"/>
</dbReference>
<dbReference type="InterPro" id="IPR043502">
    <property type="entry name" value="DNA/RNA_pol_sf"/>
</dbReference>
<dbReference type="GO" id="GO:0003723">
    <property type="term" value="F:RNA binding"/>
    <property type="evidence" value="ECO:0007669"/>
    <property type="project" value="InterPro"/>
</dbReference>
<comment type="similarity">
    <text evidence="8">Belongs to the bacterial reverse transcriptase family.</text>
</comment>
<protein>
    <recommendedName>
        <fullName evidence="1">RNA-directed DNA polymerase</fullName>
        <ecNumber evidence="1">2.7.7.49</ecNumber>
    </recommendedName>
</protein>
<keyword evidence="12" id="KW-1185">Reference proteome</keyword>
<dbReference type="PRINTS" id="PR00866">
    <property type="entry name" value="RNADNAPOLMS"/>
</dbReference>
<dbReference type="NCBIfam" id="TIGR04416">
    <property type="entry name" value="group_II_RT_mat"/>
    <property type="match status" value="1"/>
</dbReference>
<dbReference type="GO" id="GO:0046872">
    <property type="term" value="F:metal ion binding"/>
    <property type="evidence" value="ECO:0007669"/>
    <property type="project" value="UniProtKB-KW"/>
</dbReference>
<proteinExistence type="inferred from homology"/>
<keyword evidence="5" id="KW-0460">Magnesium</keyword>
<evidence type="ECO:0000256" key="4">
    <source>
        <dbReference type="ARBA" id="ARBA00022723"/>
    </source>
</evidence>
<dbReference type="AlphaFoldDB" id="A0A7Y0L209"/>
<dbReference type="EMBL" id="JABBVZ010000009">
    <property type="protein sequence ID" value="NMP21577.1"/>
    <property type="molecule type" value="Genomic_DNA"/>
</dbReference>
<dbReference type="InterPro" id="IPR000123">
    <property type="entry name" value="Reverse_transcriptase_msDNA"/>
</dbReference>
<accession>A0A7Y0L209</accession>
<keyword evidence="6 11" id="KW-0695">RNA-directed DNA polymerase</keyword>
<evidence type="ECO:0000259" key="10">
    <source>
        <dbReference type="PROSITE" id="PS50878"/>
    </source>
</evidence>
<keyword evidence="3 11" id="KW-0548">Nucleotidyltransferase</keyword>
<feature type="domain" description="Reverse transcriptase" evidence="10">
    <location>
        <begin position="49"/>
        <end position="288"/>
    </location>
</feature>
<dbReference type="CDD" id="cd01651">
    <property type="entry name" value="RT_G2_intron"/>
    <property type="match status" value="1"/>
</dbReference>
<dbReference type="GO" id="GO:0003964">
    <property type="term" value="F:RNA-directed DNA polymerase activity"/>
    <property type="evidence" value="ECO:0007669"/>
    <property type="project" value="UniProtKB-KW"/>
</dbReference>
<evidence type="ECO:0000256" key="9">
    <source>
        <dbReference type="ARBA" id="ARBA00048173"/>
    </source>
</evidence>
<dbReference type="PROSITE" id="PS50878">
    <property type="entry name" value="RT_POL"/>
    <property type="match status" value="1"/>
</dbReference>
<dbReference type="InterPro" id="IPR030931">
    <property type="entry name" value="Group_II_RT_mat"/>
</dbReference>
<dbReference type="RefSeq" id="WP_169097065.1">
    <property type="nucleotide sequence ID" value="NZ_JABBVZ010000009.1"/>
</dbReference>